<keyword evidence="5" id="KW-0472">Membrane</keyword>
<keyword evidence="3" id="KW-0732">Signal</keyword>
<evidence type="ECO:0000313" key="11">
    <source>
        <dbReference type="Proteomes" id="UP001469553"/>
    </source>
</evidence>
<keyword evidence="11" id="KW-1185">Reference proteome</keyword>
<evidence type="ECO:0000256" key="8">
    <source>
        <dbReference type="ARBA" id="ARBA00023319"/>
    </source>
</evidence>
<dbReference type="PANTHER" id="PTHR46841:SF7">
    <property type="entry name" value="IG-LIKE DOMAIN-CONTAINING PROTEIN"/>
    <property type="match status" value="1"/>
</dbReference>
<dbReference type="Pfam" id="PF07686">
    <property type="entry name" value="V-set"/>
    <property type="match status" value="1"/>
</dbReference>
<evidence type="ECO:0000259" key="9">
    <source>
        <dbReference type="PROSITE" id="PS50835"/>
    </source>
</evidence>
<feature type="domain" description="Ig-like" evidence="9">
    <location>
        <begin position="22"/>
        <end position="122"/>
    </location>
</feature>
<gene>
    <name evidence="10" type="ORF">AMECASPLE_030856</name>
</gene>
<protein>
    <recommendedName>
        <fullName evidence="9">Ig-like domain-containing protein</fullName>
    </recommendedName>
</protein>
<sequence>MEGVYYLCSMLACLFYEGVAEPIKTEKIVLAAEGEDAPLSCQLVETKDVQQVTWQKVLEDRERYVCTYNEYFGETVDPDFKEKVQFTEAGLQKSSIVIRSATEQDGGCYLCKFTIYPDGALTAGTCLKVY</sequence>
<proteinExistence type="predicted"/>
<dbReference type="EMBL" id="JAHRIP010003744">
    <property type="protein sequence ID" value="MEQ2281482.1"/>
    <property type="molecule type" value="Genomic_DNA"/>
</dbReference>
<name>A0ABV0XJ59_9TELE</name>
<comment type="caution">
    <text evidence="10">The sequence shown here is derived from an EMBL/GenBank/DDBJ whole genome shotgun (WGS) entry which is preliminary data.</text>
</comment>
<dbReference type="InterPro" id="IPR013783">
    <property type="entry name" value="Ig-like_fold"/>
</dbReference>
<dbReference type="InterPro" id="IPR007110">
    <property type="entry name" value="Ig-like_dom"/>
</dbReference>
<dbReference type="InterPro" id="IPR003599">
    <property type="entry name" value="Ig_sub"/>
</dbReference>
<evidence type="ECO:0000256" key="5">
    <source>
        <dbReference type="ARBA" id="ARBA00023136"/>
    </source>
</evidence>
<keyword evidence="2" id="KW-0812">Transmembrane</keyword>
<evidence type="ECO:0000256" key="2">
    <source>
        <dbReference type="ARBA" id="ARBA00022692"/>
    </source>
</evidence>
<evidence type="ECO:0000256" key="7">
    <source>
        <dbReference type="ARBA" id="ARBA00023180"/>
    </source>
</evidence>
<keyword evidence="6" id="KW-1015">Disulfide bond</keyword>
<feature type="non-terminal residue" evidence="10">
    <location>
        <position position="130"/>
    </location>
</feature>
<organism evidence="10 11">
    <name type="scientific">Ameca splendens</name>
    <dbReference type="NCBI Taxonomy" id="208324"/>
    <lineage>
        <taxon>Eukaryota</taxon>
        <taxon>Metazoa</taxon>
        <taxon>Chordata</taxon>
        <taxon>Craniata</taxon>
        <taxon>Vertebrata</taxon>
        <taxon>Euteleostomi</taxon>
        <taxon>Actinopterygii</taxon>
        <taxon>Neopterygii</taxon>
        <taxon>Teleostei</taxon>
        <taxon>Neoteleostei</taxon>
        <taxon>Acanthomorphata</taxon>
        <taxon>Ovalentaria</taxon>
        <taxon>Atherinomorphae</taxon>
        <taxon>Cyprinodontiformes</taxon>
        <taxon>Goodeidae</taxon>
        <taxon>Ameca</taxon>
    </lineage>
</organism>
<reference evidence="10 11" key="1">
    <citation type="submission" date="2021-06" db="EMBL/GenBank/DDBJ databases">
        <authorList>
            <person name="Palmer J.M."/>
        </authorList>
    </citation>
    <scope>NUCLEOTIDE SEQUENCE [LARGE SCALE GENOMIC DNA]</scope>
    <source>
        <strain evidence="10 11">AS_MEX2019</strain>
        <tissue evidence="10">Muscle</tissue>
    </source>
</reference>
<dbReference type="InterPro" id="IPR047164">
    <property type="entry name" value="OX2G-like"/>
</dbReference>
<keyword evidence="4" id="KW-1133">Transmembrane helix</keyword>
<dbReference type="Gene3D" id="2.60.40.10">
    <property type="entry name" value="Immunoglobulins"/>
    <property type="match status" value="1"/>
</dbReference>
<dbReference type="SUPFAM" id="SSF48726">
    <property type="entry name" value="Immunoglobulin"/>
    <property type="match status" value="1"/>
</dbReference>
<keyword evidence="7" id="KW-0325">Glycoprotein</keyword>
<evidence type="ECO:0000256" key="6">
    <source>
        <dbReference type="ARBA" id="ARBA00023157"/>
    </source>
</evidence>
<dbReference type="InterPro" id="IPR036179">
    <property type="entry name" value="Ig-like_dom_sf"/>
</dbReference>
<dbReference type="SMART" id="SM00409">
    <property type="entry name" value="IG"/>
    <property type="match status" value="1"/>
</dbReference>
<dbReference type="PANTHER" id="PTHR46841">
    <property type="entry name" value="OX-2 MEMBRANE GLYCOPROTEIN"/>
    <property type="match status" value="1"/>
</dbReference>
<evidence type="ECO:0000256" key="1">
    <source>
        <dbReference type="ARBA" id="ARBA00004167"/>
    </source>
</evidence>
<accession>A0ABV0XJ59</accession>
<evidence type="ECO:0000313" key="10">
    <source>
        <dbReference type="EMBL" id="MEQ2281482.1"/>
    </source>
</evidence>
<evidence type="ECO:0000256" key="4">
    <source>
        <dbReference type="ARBA" id="ARBA00022989"/>
    </source>
</evidence>
<evidence type="ECO:0000256" key="3">
    <source>
        <dbReference type="ARBA" id="ARBA00022729"/>
    </source>
</evidence>
<dbReference type="Proteomes" id="UP001469553">
    <property type="component" value="Unassembled WGS sequence"/>
</dbReference>
<keyword evidence="8" id="KW-0393">Immunoglobulin domain</keyword>
<dbReference type="PROSITE" id="PS50835">
    <property type="entry name" value="IG_LIKE"/>
    <property type="match status" value="1"/>
</dbReference>
<comment type="subcellular location">
    <subcellularLocation>
        <location evidence="1">Membrane</location>
        <topology evidence="1">Single-pass membrane protein</topology>
    </subcellularLocation>
</comment>
<dbReference type="InterPro" id="IPR013106">
    <property type="entry name" value="Ig_V-set"/>
</dbReference>